<organism evidence="1 2">
    <name type="scientific">Eretmocerus hayati</name>
    <dbReference type="NCBI Taxonomy" id="131215"/>
    <lineage>
        <taxon>Eukaryota</taxon>
        <taxon>Metazoa</taxon>
        <taxon>Ecdysozoa</taxon>
        <taxon>Arthropoda</taxon>
        <taxon>Hexapoda</taxon>
        <taxon>Insecta</taxon>
        <taxon>Pterygota</taxon>
        <taxon>Neoptera</taxon>
        <taxon>Endopterygota</taxon>
        <taxon>Hymenoptera</taxon>
        <taxon>Apocrita</taxon>
        <taxon>Proctotrupomorpha</taxon>
        <taxon>Chalcidoidea</taxon>
        <taxon>Aphelinidae</taxon>
        <taxon>Aphelininae</taxon>
        <taxon>Eretmocerus</taxon>
    </lineage>
</organism>
<proteinExistence type="predicted"/>
<sequence length="1286" mass="148362">MSYDSSLETAVTPTKTDAEASNKIAFPIDSNTDVERAERDFFEKYNFVEYDENSVDHDTNLRTIINSRILGKCFVQSDTTMNVKATSLEECFPEGHSLSIDTDRSYVVPLIYDLDCIRCKLDQVRTENVLVSNIRMRRDSAEHLTNTLIHEIMERVLKSNDSVLSRLTNRYSVFRRRSFVTNGGNCGAHVHVPALVSLPTYRLLVEEMRLAAENLCVKIDSPTLLPLPMSAKIFANPYERLHPITYDQIIVGASSNFYDIVRISSVPNNGVSSKDVFRFYSKYHKQLLDFTLVFAEIFLGQTEAHNLEQKFNRVVSRSEIVHSSFDDKKRTKLDIFHVQDTSITSFERERRTLSPDVYLEFMNEFVSRSALWHDGMAVQHFVVALCLRLQLTSKCADFTSFLCTLYRDYTQNDPVLLRFVQRFDPIVAKEYHSKFKEILDFLFVEVSMNLPLGYKMSELVDEQLLHCLNHEFGCNMTNISHIKSEIKNKTFVTHDLLCAIRSVYTRLKILTCEQSTWYVYRDNGFFESLPSLRKICKGYFQISQDEIDSVFRDVDLSEFTPIQPFSLLSCCDIGLFNPVTGLYATRIPLVRSIKRRYYVVAPQCSREISNSYDPDDKTKSVNRLLLQSYDNFSKFSDILLDRVAFLYVSYVLAPCLVDLANVTSVTSLQMEEIVLMIDKPSDDMFLNLSYLVDYYNVDPKFVGSIICLLQLAENDGPVNSGYGEKVLIDFESMKKFMFPPTVQRLYSSDKNAWNERLVQILPKIRVPEREPNETHLDRLTRITFQDGDHDRLTASEVLYASVFSVLMIKRFGTHGPLLNSPILYDDPSNMKLYARGIVVPDISSLPDNLRFSFGQLYTPYEKYQRMMNCIKEAIVSETDVTCEKNEKMNEEDELRVDDYVVMIMYMFCVLIAGNFNQSSVKLILTSLGITMLSENVRKIAVVFVGPKSTGKSLFMDLIQNQTGPAVHRQKSMENAEERASVSSRNTVCIYNEAKKINAGDLKSGTGNDKQSGQMFFKQVYESLDNNRAFFYGATNGLLEVVDRSNCDQVFIDRLYSVIFSMRNVDKPIPSLFAYVVESKCPKKLFEFDVKNLARAQSIMCFLTYERLRNPETYGPHLVDRSEDVTNYQHQVYALNSDAYKMMSSAGFTKADGFFIEVEKFRSEMCRYIKNRCKDDDQSKQLILKFFDSFEKEFTEIDYKRDSAYLQNVQSDRLIRHVQKNFTLQRKTGAVLSQMHYQERLTTCYKEDNILRENAENWFLSVYSAITDANGDINDMEFECHSPTPYS</sequence>
<dbReference type="EMBL" id="CM056743">
    <property type="protein sequence ID" value="KAJ8670180.1"/>
    <property type="molecule type" value="Genomic_DNA"/>
</dbReference>
<name>A0ACC2NG60_9HYME</name>
<comment type="caution">
    <text evidence="1">The sequence shown here is derived from an EMBL/GenBank/DDBJ whole genome shotgun (WGS) entry which is preliminary data.</text>
</comment>
<protein>
    <submittedName>
        <fullName evidence="1">Uncharacterized protein</fullName>
    </submittedName>
</protein>
<evidence type="ECO:0000313" key="1">
    <source>
        <dbReference type="EMBL" id="KAJ8670180.1"/>
    </source>
</evidence>
<gene>
    <name evidence="1" type="ORF">QAD02_001439</name>
</gene>
<keyword evidence="2" id="KW-1185">Reference proteome</keyword>
<accession>A0ACC2NG60</accession>
<evidence type="ECO:0000313" key="2">
    <source>
        <dbReference type="Proteomes" id="UP001239111"/>
    </source>
</evidence>
<dbReference type="Proteomes" id="UP001239111">
    <property type="component" value="Chromosome 3"/>
</dbReference>
<reference evidence="1" key="1">
    <citation type="submission" date="2023-04" db="EMBL/GenBank/DDBJ databases">
        <title>A chromosome-level genome assembly of the parasitoid wasp Eretmocerus hayati.</title>
        <authorList>
            <person name="Zhong Y."/>
            <person name="Liu S."/>
            <person name="Liu Y."/>
        </authorList>
    </citation>
    <scope>NUCLEOTIDE SEQUENCE</scope>
    <source>
        <strain evidence="1">ZJU_SS_LIU_2023</strain>
    </source>
</reference>